<feature type="transmembrane region" description="Helical" evidence="1">
    <location>
        <begin position="45"/>
        <end position="67"/>
    </location>
</feature>
<organism evidence="2">
    <name type="scientific">marine sediment metagenome</name>
    <dbReference type="NCBI Taxonomy" id="412755"/>
    <lineage>
        <taxon>unclassified sequences</taxon>
        <taxon>metagenomes</taxon>
        <taxon>ecological metagenomes</taxon>
    </lineage>
</organism>
<protein>
    <submittedName>
        <fullName evidence="2">Uncharacterized protein</fullName>
    </submittedName>
</protein>
<name>X1LYL1_9ZZZZ</name>
<sequence>GWPDLDNDSTDNVSSWGRFTFDVTGSGEDFYEPYTAPVVSIDVDAIIVMVDIVVQIAVVMLFLGIAFKMLGNLKI</sequence>
<feature type="non-terminal residue" evidence="2">
    <location>
        <position position="1"/>
    </location>
</feature>
<keyword evidence="1" id="KW-0472">Membrane</keyword>
<gene>
    <name evidence="2" type="ORF">S06H3_17470</name>
</gene>
<evidence type="ECO:0000256" key="1">
    <source>
        <dbReference type="SAM" id="Phobius"/>
    </source>
</evidence>
<keyword evidence="1" id="KW-1133">Transmembrane helix</keyword>
<comment type="caution">
    <text evidence="2">The sequence shown here is derived from an EMBL/GenBank/DDBJ whole genome shotgun (WGS) entry which is preliminary data.</text>
</comment>
<dbReference type="AlphaFoldDB" id="X1LYL1"/>
<dbReference type="EMBL" id="BARV01008732">
    <property type="protein sequence ID" value="GAI07485.1"/>
    <property type="molecule type" value="Genomic_DNA"/>
</dbReference>
<keyword evidence="1" id="KW-0812">Transmembrane</keyword>
<evidence type="ECO:0000313" key="2">
    <source>
        <dbReference type="EMBL" id="GAI07485.1"/>
    </source>
</evidence>
<accession>X1LYL1</accession>
<reference evidence="2" key="1">
    <citation type="journal article" date="2014" name="Front. Microbiol.">
        <title>High frequency of phylogenetically diverse reductive dehalogenase-homologous genes in deep subseafloor sedimentary metagenomes.</title>
        <authorList>
            <person name="Kawai M."/>
            <person name="Futagami T."/>
            <person name="Toyoda A."/>
            <person name="Takaki Y."/>
            <person name="Nishi S."/>
            <person name="Hori S."/>
            <person name="Arai W."/>
            <person name="Tsubouchi T."/>
            <person name="Morono Y."/>
            <person name="Uchiyama I."/>
            <person name="Ito T."/>
            <person name="Fujiyama A."/>
            <person name="Inagaki F."/>
            <person name="Takami H."/>
        </authorList>
    </citation>
    <scope>NUCLEOTIDE SEQUENCE</scope>
    <source>
        <strain evidence="2">Expedition CK06-06</strain>
    </source>
</reference>
<proteinExistence type="predicted"/>